<evidence type="ECO:0000256" key="2">
    <source>
        <dbReference type="ARBA" id="ARBA00022703"/>
    </source>
</evidence>
<dbReference type="AlphaFoldDB" id="A0A0D7A7P2"/>
<feature type="compositionally biased region" description="Polar residues" evidence="3">
    <location>
        <begin position="580"/>
        <end position="593"/>
    </location>
</feature>
<dbReference type="InterPro" id="IPR008383">
    <property type="entry name" value="API5"/>
</dbReference>
<feature type="region of interest" description="Disordered" evidence="3">
    <location>
        <begin position="556"/>
        <end position="599"/>
    </location>
</feature>
<keyword evidence="2" id="KW-0053">Apoptosis</keyword>
<dbReference type="Pfam" id="PF05918">
    <property type="entry name" value="API5"/>
    <property type="match status" value="1"/>
</dbReference>
<feature type="compositionally biased region" description="Polar residues" evidence="3">
    <location>
        <begin position="445"/>
        <end position="454"/>
    </location>
</feature>
<dbReference type="SUPFAM" id="SSF48371">
    <property type="entry name" value="ARM repeat"/>
    <property type="match status" value="1"/>
</dbReference>
<dbReference type="GO" id="GO:0003723">
    <property type="term" value="F:RNA binding"/>
    <property type="evidence" value="ECO:0007669"/>
    <property type="project" value="TreeGrafter"/>
</dbReference>
<reference evidence="4 5" key="1">
    <citation type="journal article" date="2015" name="Fungal Genet. Biol.">
        <title>Evolution of novel wood decay mechanisms in Agaricales revealed by the genome sequences of Fistulina hepatica and Cylindrobasidium torrendii.</title>
        <authorList>
            <person name="Floudas D."/>
            <person name="Held B.W."/>
            <person name="Riley R."/>
            <person name="Nagy L.G."/>
            <person name="Koehler G."/>
            <person name="Ransdell A.S."/>
            <person name="Younus H."/>
            <person name="Chow J."/>
            <person name="Chiniquy J."/>
            <person name="Lipzen A."/>
            <person name="Tritt A."/>
            <person name="Sun H."/>
            <person name="Haridas S."/>
            <person name="LaButti K."/>
            <person name="Ohm R.A."/>
            <person name="Kues U."/>
            <person name="Blanchette R.A."/>
            <person name="Grigoriev I.V."/>
            <person name="Minto R.E."/>
            <person name="Hibbett D.S."/>
        </authorList>
    </citation>
    <scope>NUCLEOTIDE SEQUENCE [LARGE SCALE GENOMIC DNA]</scope>
    <source>
        <strain evidence="4 5">ATCC 64428</strain>
    </source>
</reference>
<dbReference type="GO" id="GO:0005634">
    <property type="term" value="C:nucleus"/>
    <property type="evidence" value="ECO:0007669"/>
    <property type="project" value="TreeGrafter"/>
</dbReference>
<evidence type="ECO:0000256" key="3">
    <source>
        <dbReference type="SAM" id="MobiDB-lite"/>
    </source>
</evidence>
<dbReference type="PANTHER" id="PTHR12758">
    <property type="entry name" value="APOPTOSIS INHIBITOR 5-RELATED"/>
    <property type="match status" value="1"/>
</dbReference>
<name>A0A0D7A7P2_9AGAR</name>
<proteinExistence type="inferred from homology"/>
<evidence type="ECO:0000256" key="1">
    <source>
        <dbReference type="ARBA" id="ARBA00009515"/>
    </source>
</evidence>
<gene>
    <name evidence="4" type="ORF">FISHEDRAFT_75306</name>
</gene>
<dbReference type="EMBL" id="KN882023">
    <property type="protein sequence ID" value="KIY46780.1"/>
    <property type="molecule type" value="Genomic_DNA"/>
</dbReference>
<feature type="compositionally biased region" description="Basic residues" evidence="3">
    <location>
        <begin position="459"/>
        <end position="468"/>
    </location>
</feature>
<keyword evidence="5" id="KW-1185">Reference proteome</keyword>
<sequence length="599" mass="65989">MDIADIVAVTESRIRQALSSSDNDEQRFSVLLHLIELSASTQPPELKILAAQNIGQFFRDAGSLEEEALNAVYDLCEDASIDVRLHGYMAITQVSKADRALLERNVDVLIQLLQAERGLLDTDDELQAVKQALLHHLQMDSGTTLSILCHQLTSSEELGIDQYTRDRIRPSVISFLATEAKATLLAELARPGGIEERVLVDNIISALPRMNDMELRWAVKGLLTSFPSYKARQDEILQTLTDVGQSLIQTEASTALQQTRHLILLVMSLIKKETPLQHIVKLLNFYNQVFLSTDTLRRLPVEEQQDVGELLSAAIIKADEQANVGLSLWAPLVDSISPLVQYVFAHSLPKTPQRNAFRILLVKCCMSKNAGQWTPPSTLRPQLEKLMQDENMRDVYLQMMPFVAMQGPLTMVPKPLPVIAPPPRIVSARTSIDSAFPVVKTQSLPARPLSSDSGAATKRSIRRSHAPLRRPNSATNQHIHIAKNDADEVQTPPMKRRRTNDSNAANGGRPSLLSRLAQPSSSELSLRPRRSQSQAFSSSNNGKTALHVGFSIKGAAREAAHAKPSIGPARSKASLLQRLGDSSTNGRGNSSSAGRKRKR</sequence>
<protein>
    <recommendedName>
        <fullName evidence="6">ARM repeat-containing protein</fullName>
    </recommendedName>
</protein>
<organism evidence="4 5">
    <name type="scientific">Fistulina hepatica ATCC 64428</name>
    <dbReference type="NCBI Taxonomy" id="1128425"/>
    <lineage>
        <taxon>Eukaryota</taxon>
        <taxon>Fungi</taxon>
        <taxon>Dikarya</taxon>
        <taxon>Basidiomycota</taxon>
        <taxon>Agaricomycotina</taxon>
        <taxon>Agaricomycetes</taxon>
        <taxon>Agaricomycetidae</taxon>
        <taxon>Agaricales</taxon>
        <taxon>Fistulinaceae</taxon>
        <taxon>Fistulina</taxon>
    </lineage>
</organism>
<evidence type="ECO:0008006" key="6">
    <source>
        <dbReference type="Google" id="ProtNLM"/>
    </source>
</evidence>
<feature type="region of interest" description="Disordered" evidence="3">
    <location>
        <begin position="445"/>
        <end position="544"/>
    </location>
</feature>
<dbReference type="PANTHER" id="PTHR12758:SF19">
    <property type="entry name" value="APOPTOSIS INHIBITOR 5"/>
    <property type="match status" value="1"/>
</dbReference>
<dbReference type="GO" id="GO:0006915">
    <property type="term" value="P:apoptotic process"/>
    <property type="evidence" value="ECO:0007669"/>
    <property type="project" value="UniProtKB-KW"/>
</dbReference>
<evidence type="ECO:0000313" key="5">
    <source>
        <dbReference type="Proteomes" id="UP000054144"/>
    </source>
</evidence>
<dbReference type="OrthoDB" id="19224at2759"/>
<evidence type="ECO:0000313" key="4">
    <source>
        <dbReference type="EMBL" id="KIY46780.1"/>
    </source>
</evidence>
<accession>A0A0D7A7P2</accession>
<dbReference type="Proteomes" id="UP000054144">
    <property type="component" value="Unassembled WGS sequence"/>
</dbReference>
<dbReference type="InterPro" id="IPR016024">
    <property type="entry name" value="ARM-type_fold"/>
</dbReference>
<comment type="similarity">
    <text evidence="1">Belongs to the API5 family.</text>
</comment>